<name>A0ABW1TXH6_9BURK</name>
<feature type="transmembrane region" description="Helical" evidence="1">
    <location>
        <begin position="86"/>
        <end position="106"/>
    </location>
</feature>
<feature type="transmembrane region" description="Helical" evidence="1">
    <location>
        <begin position="62"/>
        <end position="80"/>
    </location>
</feature>
<evidence type="ECO:0000259" key="2">
    <source>
        <dbReference type="Pfam" id="PF03779"/>
    </source>
</evidence>
<gene>
    <name evidence="3" type="ORF">ACFQND_09445</name>
</gene>
<comment type="caution">
    <text evidence="3">The sequence shown here is derived from an EMBL/GenBank/DDBJ whole genome shotgun (WGS) entry which is preliminary data.</text>
</comment>
<sequence length="121" mass="13521">MKQLKHWQDPLNGLLGVWMLLSPWALGFQGTTMAMANACIIGLALIATALGAIFVPRAWEEWTEAALGLWLVISPWALGFNTHYQATMNAVVSGMVILVLALWTLMTDKDYNGWLRHWTAH</sequence>
<keyword evidence="4" id="KW-1185">Reference proteome</keyword>
<feature type="transmembrane region" description="Helical" evidence="1">
    <location>
        <begin position="12"/>
        <end position="28"/>
    </location>
</feature>
<reference evidence="4" key="1">
    <citation type="journal article" date="2019" name="Int. J. Syst. Evol. Microbiol.">
        <title>The Global Catalogue of Microorganisms (GCM) 10K type strain sequencing project: providing services to taxonomists for standard genome sequencing and annotation.</title>
        <authorList>
            <consortium name="The Broad Institute Genomics Platform"/>
            <consortium name="The Broad Institute Genome Sequencing Center for Infectious Disease"/>
            <person name="Wu L."/>
            <person name="Ma J."/>
        </authorList>
    </citation>
    <scope>NUCLEOTIDE SEQUENCE [LARGE SCALE GENOMIC DNA]</scope>
    <source>
        <strain evidence="4">CCUG 39402</strain>
    </source>
</reference>
<evidence type="ECO:0000313" key="4">
    <source>
        <dbReference type="Proteomes" id="UP001596270"/>
    </source>
</evidence>
<accession>A0ABW1TXH6</accession>
<keyword evidence="1" id="KW-0812">Transmembrane</keyword>
<evidence type="ECO:0000313" key="3">
    <source>
        <dbReference type="EMBL" id="MFC6281453.1"/>
    </source>
</evidence>
<keyword evidence="1" id="KW-1133">Transmembrane helix</keyword>
<dbReference type="Proteomes" id="UP001596270">
    <property type="component" value="Unassembled WGS sequence"/>
</dbReference>
<dbReference type="RefSeq" id="WP_371439117.1">
    <property type="nucleotide sequence ID" value="NZ_JBHSRS010000018.1"/>
</dbReference>
<keyword evidence="1" id="KW-0472">Membrane</keyword>
<dbReference type="InterPro" id="IPR005530">
    <property type="entry name" value="SPW"/>
</dbReference>
<feature type="transmembrane region" description="Helical" evidence="1">
    <location>
        <begin position="34"/>
        <end position="55"/>
    </location>
</feature>
<evidence type="ECO:0000256" key="1">
    <source>
        <dbReference type="SAM" id="Phobius"/>
    </source>
</evidence>
<feature type="domain" description="SPW repeat-containing integral membrane" evidence="2">
    <location>
        <begin position="7"/>
        <end position="102"/>
    </location>
</feature>
<organism evidence="3 4">
    <name type="scientific">Polaromonas aquatica</name>
    <dbReference type="NCBI Taxonomy" id="332657"/>
    <lineage>
        <taxon>Bacteria</taxon>
        <taxon>Pseudomonadati</taxon>
        <taxon>Pseudomonadota</taxon>
        <taxon>Betaproteobacteria</taxon>
        <taxon>Burkholderiales</taxon>
        <taxon>Comamonadaceae</taxon>
        <taxon>Polaromonas</taxon>
    </lineage>
</organism>
<dbReference type="EMBL" id="JBHSRS010000018">
    <property type="protein sequence ID" value="MFC6281453.1"/>
    <property type="molecule type" value="Genomic_DNA"/>
</dbReference>
<dbReference type="Pfam" id="PF03779">
    <property type="entry name" value="SPW"/>
    <property type="match status" value="1"/>
</dbReference>
<proteinExistence type="predicted"/>
<protein>
    <submittedName>
        <fullName evidence="3">SPW repeat protein</fullName>
    </submittedName>
</protein>